<dbReference type="Proteomes" id="UP001172681">
    <property type="component" value="Unassembled WGS sequence"/>
</dbReference>
<evidence type="ECO:0000259" key="2">
    <source>
        <dbReference type="Pfam" id="PF13193"/>
    </source>
</evidence>
<dbReference type="GO" id="GO:0016405">
    <property type="term" value="F:CoA-ligase activity"/>
    <property type="evidence" value="ECO:0007669"/>
    <property type="project" value="TreeGrafter"/>
</dbReference>
<dbReference type="CDD" id="cd05911">
    <property type="entry name" value="Firefly_Luc_like"/>
    <property type="match status" value="1"/>
</dbReference>
<dbReference type="PANTHER" id="PTHR24096:SF194">
    <property type="entry name" value="AMP-DEPENDENT SYNTHETASE_LIGASE DOMAIN-CONTAINING PROTEIN"/>
    <property type="match status" value="1"/>
</dbReference>
<dbReference type="InterPro" id="IPR042099">
    <property type="entry name" value="ANL_N_sf"/>
</dbReference>
<keyword evidence="4" id="KW-1185">Reference proteome</keyword>
<dbReference type="SUPFAM" id="SSF56801">
    <property type="entry name" value="Acetyl-CoA synthetase-like"/>
    <property type="match status" value="1"/>
</dbReference>
<dbReference type="EMBL" id="JAPDRN010000055">
    <property type="protein sequence ID" value="KAJ9632548.1"/>
    <property type="molecule type" value="Genomic_DNA"/>
</dbReference>
<evidence type="ECO:0000313" key="3">
    <source>
        <dbReference type="EMBL" id="KAJ9632548.1"/>
    </source>
</evidence>
<dbReference type="AlphaFoldDB" id="A0AA39CV89"/>
<dbReference type="Gene3D" id="3.40.50.12780">
    <property type="entry name" value="N-terminal domain of ligase-like"/>
    <property type="match status" value="1"/>
</dbReference>
<evidence type="ECO:0000313" key="4">
    <source>
        <dbReference type="Proteomes" id="UP001172681"/>
    </source>
</evidence>
<feature type="domain" description="AMP-binding enzyme C-terminal" evidence="2">
    <location>
        <begin position="450"/>
        <end position="528"/>
    </location>
</feature>
<name>A0AA39CV89_9EURO</name>
<dbReference type="PROSITE" id="PS00455">
    <property type="entry name" value="AMP_BINDING"/>
    <property type="match status" value="1"/>
</dbReference>
<dbReference type="InterPro" id="IPR020845">
    <property type="entry name" value="AMP-binding_CS"/>
</dbReference>
<dbReference type="Gene3D" id="3.30.300.30">
    <property type="match status" value="1"/>
</dbReference>
<reference evidence="3" key="1">
    <citation type="submission" date="2022-10" db="EMBL/GenBank/DDBJ databases">
        <title>Culturing micro-colonial fungi from biological soil crusts in the Mojave desert and describing Neophaeococcomyces mojavensis, and introducing the new genera and species Taxawa tesnikishii.</title>
        <authorList>
            <person name="Kurbessoian T."/>
            <person name="Stajich J.E."/>
        </authorList>
    </citation>
    <scope>NUCLEOTIDE SEQUENCE</scope>
    <source>
        <strain evidence="3">TK_35</strain>
    </source>
</reference>
<protein>
    <recommendedName>
        <fullName evidence="5">4-coumarate--CoA ligase</fullName>
    </recommendedName>
</protein>
<dbReference type="Pfam" id="PF00501">
    <property type="entry name" value="AMP-binding"/>
    <property type="match status" value="1"/>
</dbReference>
<dbReference type="InterPro" id="IPR000873">
    <property type="entry name" value="AMP-dep_synth/lig_dom"/>
</dbReference>
<dbReference type="PANTHER" id="PTHR24096">
    <property type="entry name" value="LONG-CHAIN-FATTY-ACID--COA LIGASE"/>
    <property type="match status" value="1"/>
</dbReference>
<comment type="caution">
    <text evidence="3">The sequence shown here is derived from an EMBL/GenBank/DDBJ whole genome shotgun (WGS) entry which is preliminary data.</text>
</comment>
<dbReference type="InterPro" id="IPR045851">
    <property type="entry name" value="AMP-bd_C_sf"/>
</dbReference>
<gene>
    <name evidence="3" type="ORF">H2204_007852</name>
</gene>
<feature type="domain" description="AMP-dependent synthetase/ligase" evidence="1">
    <location>
        <begin position="36"/>
        <end position="399"/>
    </location>
</feature>
<sequence>MVRSVFPDLPIPQTDVLSYALGDNISKDPIWIDAEDPSRALSLHDLRSWVRRLATSLKRHQLQHGDVVLVFTPNHIFVPVAYFGVTSYGAVFTGANPAYTVGELSNLMRDTGAKLVLLHPSLAETAIKSAKEVGLPLECLMLFSDRPVQPVRGLVDWFSILPPETECECGQLAPFDSSASKTRAASLNYSSGTTGLPKGVYVSHHALIANSEQIIFMRDYGKPYSARNRPEERWVGFLPLYHAYGQVYNILMAAKLRTKVFVMKTFNYERFLWVVQTYKITHLQIAPPIMIMLNKRPETEKYDLSSVIDVLCGAAPLSMALQNEVTKKFGFTIRQGWGMTEVTCGGLNMPADLCSQTGSVGMLHPNSFCKLVDDMGNEVGPGERGELYYKGPNVALGYWRNPAATKETFSDDGWLKTGDIAVMDHKGMVWIVDRKKELIKVSGLQVAPAELEAILLQHDDIADAAVVGITSGEEEFPRAYVVLKDMNPEHRPTERSIQSWVEERVAKHKRLQGGVAFVKEIPKLASGKIQRKTMREWAKQDAKLLATNIKHRL</sequence>
<evidence type="ECO:0000259" key="1">
    <source>
        <dbReference type="Pfam" id="PF00501"/>
    </source>
</evidence>
<accession>A0AA39CV89</accession>
<evidence type="ECO:0008006" key="5">
    <source>
        <dbReference type="Google" id="ProtNLM"/>
    </source>
</evidence>
<organism evidence="3 4">
    <name type="scientific">Knufia peltigerae</name>
    <dbReference type="NCBI Taxonomy" id="1002370"/>
    <lineage>
        <taxon>Eukaryota</taxon>
        <taxon>Fungi</taxon>
        <taxon>Dikarya</taxon>
        <taxon>Ascomycota</taxon>
        <taxon>Pezizomycotina</taxon>
        <taxon>Eurotiomycetes</taxon>
        <taxon>Chaetothyriomycetidae</taxon>
        <taxon>Chaetothyriales</taxon>
        <taxon>Trichomeriaceae</taxon>
        <taxon>Knufia</taxon>
    </lineage>
</organism>
<dbReference type="InterPro" id="IPR025110">
    <property type="entry name" value="AMP-bd_C"/>
</dbReference>
<dbReference type="Pfam" id="PF13193">
    <property type="entry name" value="AMP-binding_C"/>
    <property type="match status" value="1"/>
</dbReference>
<proteinExistence type="predicted"/>